<organism evidence="1">
    <name type="scientific">marine metagenome</name>
    <dbReference type="NCBI Taxonomy" id="408172"/>
    <lineage>
        <taxon>unclassified sequences</taxon>
        <taxon>metagenomes</taxon>
        <taxon>ecological metagenomes</taxon>
    </lineage>
</organism>
<dbReference type="PANTHER" id="PTHR43857">
    <property type="entry name" value="BLR7761 PROTEIN"/>
    <property type="match status" value="1"/>
</dbReference>
<dbReference type="Gene3D" id="3.30.1330.40">
    <property type="entry name" value="RutC-like"/>
    <property type="match status" value="1"/>
</dbReference>
<dbReference type="PANTHER" id="PTHR43857:SF1">
    <property type="entry name" value="YJGH FAMILY PROTEIN"/>
    <property type="match status" value="1"/>
</dbReference>
<gene>
    <name evidence="1" type="ORF">METZ01_LOCUS503794</name>
</gene>
<dbReference type="CDD" id="cd00448">
    <property type="entry name" value="YjgF_YER057c_UK114_family"/>
    <property type="match status" value="1"/>
</dbReference>
<dbReference type="InterPro" id="IPR006175">
    <property type="entry name" value="YjgF/YER057c/UK114"/>
</dbReference>
<reference evidence="1" key="1">
    <citation type="submission" date="2018-05" db="EMBL/GenBank/DDBJ databases">
        <authorList>
            <person name="Lanie J.A."/>
            <person name="Ng W.-L."/>
            <person name="Kazmierczak K.M."/>
            <person name="Andrzejewski T.M."/>
            <person name="Davidsen T.M."/>
            <person name="Wayne K.J."/>
            <person name="Tettelin H."/>
            <person name="Glass J.I."/>
            <person name="Rusch D."/>
            <person name="Podicherti R."/>
            <person name="Tsui H.-C.T."/>
            <person name="Winkler M.E."/>
        </authorList>
    </citation>
    <scope>NUCLEOTIDE SEQUENCE</scope>
</reference>
<dbReference type="Pfam" id="PF01042">
    <property type="entry name" value="Ribonuc_L-PSP"/>
    <property type="match status" value="1"/>
</dbReference>
<sequence>MEKSMTHQRIRKFNTSEMYPGKGMDNDLCMAVRAGNRVFLRGQTGFDLDGNMTGIDDAAVQAENAMSCVKILLEESGAKLEHICKVTIYITDRSYREEVYEVVGRWLKGIHVCSTGLIVKGLALPEMMMEIDVEAIIPEDD</sequence>
<dbReference type="AlphaFoldDB" id="A0A383E3D4"/>
<proteinExistence type="predicted"/>
<dbReference type="InterPro" id="IPR035959">
    <property type="entry name" value="RutC-like_sf"/>
</dbReference>
<accession>A0A383E3D4</accession>
<protein>
    <submittedName>
        <fullName evidence="1">Uncharacterized protein</fullName>
    </submittedName>
</protein>
<dbReference type="EMBL" id="UINC01222245">
    <property type="protein sequence ID" value="SVE50940.1"/>
    <property type="molecule type" value="Genomic_DNA"/>
</dbReference>
<evidence type="ECO:0000313" key="1">
    <source>
        <dbReference type="EMBL" id="SVE50940.1"/>
    </source>
</evidence>
<dbReference type="SUPFAM" id="SSF55298">
    <property type="entry name" value="YjgF-like"/>
    <property type="match status" value="1"/>
</dbReference>
<name>A0A383E3D4_9ZZZZ</name>